<evidence type="ECO:0000256" key="3">
    <source>
        <dbReference type="ARBA" id="ARBA00005708"/>
    </source>
</evidence>
<evidence type="ECO:0000256" key="4">
    <source>
        <dbReference type="ARBA" id="ARBA00013043"/>
    </source>
</evidence>
<feature type="region of interest" description="Disordered" evidence="8">
    <location>
        <begin position="1"/>
        <end position="27"/>
    </location>
</feature>
<evidence type="ECO:0000256" key="8">
    <source>
        <dbReference type="SAM" id="MobiDB-lite"/>
    </source>
</evidence>
<reference evidence="10 11" key="1">
    <citation type="submission" date="2020-10" db="EMBL/GenBank/DDBJ databases">
        <authorList>
            <person name="Peeters C."/>
        </authorList>
    </citation>
    <scope>NUCLEOTIDE SEQUENCE [LARGE SCALE GENOMIC DNA]</scope>
    <source>
        <strain evidence="10 11">LMG 27952</strain>
    </source>
</reference>
<comment type="catalytic activity">
    <reaction evidence="1">
        <text>7,8-dihydroneopterin = 6-hydroxymethyl-7,8-dihydropterin + glycolaldehyde</text>
        <dbReference type="Rhea" id="RHEA:10540"/>
        <dbReference type="ChEBI" id="CHEBI:17001"/>
        <dbReference type="ChEBI" id="CHEBI:17071"/>
        <dbReference type="ChEBI" id="CHEBI:44841"/>
        <dbReference type="EC" id="4.1.2.25"/>
    </reaction>
</comment>
<evidence type="ECO:0000256" key="5">
    <source>
        <dbReference type="ARBA" id="ARBA00022909"/>
    </source>
</evidence>
<protein>
    <recommendedName>
        <fullName evidence="4">dihydroneopterin aldolase</fullName>
        <ecNumber evidence="4">4.1.2.25</ecNumber>
    </recommendedName>
    <alternativeName>
        <fullName evidence="7">7,8-dihydroneopterin aldolase</fullName>
    </alternativeName>
</protein>
<keyword evidence="6" id="KW-0456">Lyase</keyword>
<evidence type="ECO:0000313" key="11">
    <source>
        <dbReference type="Proteomes" id="UP000656319"/>
    </source>
</evidence>
<dbReference type="InterPro" id="IPR006157">
    <property type="entry name" value="FolB_dom"/>
</dbReference>
<dbReference type="Gene3D" id="3.30.1130.10">
    <property type="match status" value="1"/>
</dbReference>
<accession>A0ABM8NU76</accession>
<dbReference type="PANTHER" id="PTHR42844:SF1">
    <property type="entry name" value="DIHYDRONEOPTERIN ALDOLASE 1-RELATED"/>
    <property type="match status" value="1"/>
</dbReference>
<comment type="similarity">
    <text evidence="3">Belongs to the DHNA family.</text>
</comment>
<sequence length="174" mass="18820">MNAIDTSMFDRPARYADGTSRQTEGEGAQPMDIIFIEGFAGETVIGIDPEELHDPQPVEIDLWAGLPRSRACETDAIHDTIDYGKVHGALQALLKNHGVQLLEALAETIAQMLLVDFGAHWVRVALVKPRKFANVKAVGVTIERRRAPTGGAPRREGVALALLGAGMFPPEGSR</sequence>
<evidence type="ECO:0000259" key="9">
    <source>
        <dbReference type="SMART" id="SM00905"/>
    </source>
</evidence>
<comment type="caution">
    <text evidence="10">The sequence shown here is derived from an EMBL/GenBank/DDBJ whole genome shotgun (WGS) entry which is preliminary data.</text>
</comment>
<dbReference type="EMBL" id="CAJHCQ010000010">
    <property type="protein sequence ID" value="CAD6543629.1"/>
    <property type="molecule type" value="Genomic_DNA"/>
</dbReference>
<dbReference type="SMART" id="SM00905">
    <property type="entry name" value="FolB"/>
    <property type="match status" value="1"/>
</dbReference>
<evidence type="ECO:0000256" key="7">
    <source>
        <dbReference type="ARBA" id="ARBA00032903"/>
    </source>
</evidence>
<dbReference type="PANTHER" id="PTHR42844">
    <property type="entry name" value="DIHYDRONEOPTERIN ALDOLASE 1-RELATED"/>
    <property type="match status" value="1"/>
</dbReference>
<dbReference type="RefSeq" id="WP_201697689.1">
    <property type="nucleotide sequence ID" value="NZ_CAJHCQ010000010.1"/>
</dbReference>
<dbReference type="SUPFAM" id="SSF55620">
    <property type="entry name" value="Tetrahydrobiopterin biosynthesis enzymes-like"/>
    <property type="match status" value="1"/>
</dbReference>
<evidence type="ECO:0000256" key="2">
    <source>
        <dbReference type="ARBA" id="ARBA00005013"/>
    </source>
</evidence>
<organism evidence="10 11">
    <name type="scientific">Paraburkholderia hiiakae</name>
    <dbReference type="NCBI Taxonomy" id="1081782"/>
    <lineage>
        <taxon>Bacteria</taxon>
        <taxon>Pseudomonadati</taxon>
        <taxon>Pseudomonadota</taxon>
        <taxon>Betaproteobacteria</taxon>
        <taxon>Burkholderiales</taxon>
        <taxon>Burkholderiaceae</taxon>
        <taxon>Paraburkholderia</taxon>
    </lineage>
</organism>
<evidence type="ECO:0000256" key="1">
    <source>
        <dbReference type="ARBA" id="ARBA00001353"/>
    </source>
</evidence>
<dbReference type="InterPro" id="IPR006156">
    <property type="entry name" value="Dihydroneopterin_aldolase"/>
</dbReference>
<feature type="domain" description="Dihydroneopterin aldolase/epimerase" evidence="9">
    <location>
        <begin position="34"/>
        <end position="144"/>
    </location>
</feature>
<dbReference type="Pfam" id="PF02152">
    <property type="entry name" value="FolB"/>
    <property type="match status" value="1"/>
</dbReference>
<dbReference type="InterPro" id="IPR043133">
    <property type="entry name" value="GTP-CH-I_C/QueF"/>
</dbReference>
<keyword evidence="11" id="KW-1185">Reference proteome</keyword>
<dbReference type="EC" id="4.1.2.25" evidence="4"/>
<name>A0ABM8NU76_9BURK</name>
<evidence type="ECO:0000256" key="6">
    <source>
        <dbReference type="ARBA" id="ARBA00023239"/>
    </source>
</evidence>
<gene>
    <name evidence="10" type="ORF">LMG27952_04067</name>
</gene>
<dbReference type="Proteomes" id="UP000656319">
    <property type="component" value="Unassembled WGS sequence"/>
</dbReference>
<evidence type="ECO:0000313" key="10">
    <source>
        <dbReference type="EMBL" id="CAD6543629.1"/>
    </source>
</evidence>
<comment type="pathway">
    <text evidence="2">Cofactor biosynthesis; tetrahydrofolate biosynthesis; 2-amino-4-hydroxy-6-hydroxymethyl-7,8-dihydropteridine diphosphate from 7,8-dihydroneopterin triphosphate: step 3/4.</text>
</comment>
<dbReference type="NCBIfam" id="TIGR00526">
    <property type="entry name" value="folB_dom"/>
    <property type="match status" value="1"/>
</dbReference>
<keyword evidence="5" id="KW-0289">Folate biosynthesis</keyword>
<proteinExistence type="inferred from homology"/>